<dbReference type="PANTHER" id="PTHR46797">
    <property type="entry name" value="HTH-TYPE TRANSCRIPTIONAL REGULATOR"/>
    <property type="match status" value="1"/>
</dbReference>
<dbReference type="Pfam" id="PF01381">
    <property type="entry name" value="HTH_3"/>
    <property type="match status" value="1"/>
</dbReference>
<dbReference type="InterPro" id="IPR001387">
    <property type="entry name" value="Cro/C1-type_HTH"/>
</dbReference>
<proteinExistence type="predicted"/>
<dbReference type="PANTHER" id="PTHR46797:SF23">
    <property type="entry name" value="HTH-TYPE TRANSCRIPTIONAL REGULATOR SUTR"/>
    <property type="match status" value="1"/>
</dbReference>
<dbReference type="GO" id="GO:0005829">
    <property type="term" value="C:cytosol"/>
    <property type="evidence" value="ECO:0007669"/>
    <property type="project" value="TreeGrafter"/>
</dbReference>
<dbReference type="InterPro" id="IPR050807">
    <property type="entry name" value="TransReg_Diox_bact_type"/>
</dbReference>
<evidence type="ECO:0000313" key="6">
    <source>
        <dbReference type="Proteomes" id="UP000318733"/>
    </source>
</evidence>
<dbReference type="OrthoDB" id="680346at2"/>
<name>A0A556M9P2_9SPHI</name>
<dbReference type="PROSITE" id="PS50943">
    <property type="entry name" value="HTH_CROC1"/>
    <property type="match status" value="1"/>
</dbReference>
<dbReference type="AlphaFoldDB" id="A0A556M9P2"/>
<keyword evidence="2" id="KW-0238">DNA-binding</keyword>
<comment type="caution">
    <text evidence="5">The sequence shown here is derived from an EMBL/GenBank/DDBJ whole genome shotgun (WGS) entry which is preliminary data.</text>
</comment>
<dbReference type="CDD" id="cd00093">
    <property type="entry name" value="HTH_XRE"/>
    <property type="match status" value="1"/>
</dbReference>
<evidence type="ECO:0000256" key="3">
    <source>
        <dbReference type="ARBA" id="ARBA00023163"/>
    </source>
</evidence>
<dbReference type="Proteomes" id="UP000318733">
    <property type="component" value="Unassembled WGS sequence"/>
</dbReference>
<dbReference type="GO" id="GO:0003700">
    <property type="term" value="F:DNA-binding transcription factor activity"/>
    <property type="evidence" value="ECO:0007669"/>
    <property type="project" value="TreeGrafter"/>
</dbReference>
<dbReference type="InterPro" id="IPR010982">
    <property type="entry name" value="Lambda_DNA-bd_dom_sf"/>
</dbReference>
<protein>
    <submittedName>
        <fullName evidence="5">Helix-turn-helix transcriptional regulator</fullName>
    </submittedName>
</protein>
<dbReference type="Gene3D" id="1.10.260.40">
    <property type="entry name" value="lambda repressor-like DNA-binding domains"/>
    <property type="match status" value="1"/>
</dbReference>
<evidence type="ECO:0000313" key="5">
    <source>
        <dbReference type="EMBL" id="TSJ36637.1"/>
    </source>
</evidence>
<keyword evidence="3" id="KW-0804">Transcription</keyword>
<dbReference type="SMART" id="SM00530">
    <property type="entry name" value="HTH_XRE"/>
    <property type="match status" value="1"/>
</dbReference>
<reference evidence="5 6" key="1">
    <citation type="submission" date="2019-07" db="EMBL/GenBank/DDBJ databases">
        <authorList>
            <person name="Huq M.A."/>
        </authorList>
    </citation>
    <scope>NUCLEOTIDE SEQUENCE [LARGE SCALE GENOMIC DNA]</scope>
    <source>
        <strain evidence="5 6">MAH-19</strain>
    </source>
</reference>
<dbReference type="GO" id="GO:0003677">
    <property type="term" value="F:DNA binding"/>
    <property type="evidence" value="ECO:0007669"/>
    <property type="project" value="UniProtKB-KW"/>
</dbReference>
<feature type="domain" description="HTH cro/C1-type" evidence="4">
    <location>
        <begin position="8"/>
        <end position="62"/>
    </location>
</feature>
<evidence type="ECO:0000256" key="2">
    <source>
        <dbReference type="ARBA" id="ARBA00023125"/>
    </source>
</evidence>
<keyword evidence="1" id="KW-0805">Transcription regulation</keyword>
<evidence type="ECO:0000256" key="1">
    <source>
        <dbReference type="ARBA" id="ARBA00023015"/>
    </source>
</evidence>
<accession>A0A556M9P2</accession>
<dbReference type="EMBL" id="VLPK01000006">
    <property type="protein sequence ID" value="TSJ36637.1"/>
    <property type="molecule type" value="Genomic_DNA"/>
</dbReference>
<gene>
    <name evidence="5" type="ORF">FO440_22400</name>
</gene>
<evidence type="ECO:0000259" key="4">
    <source>
        <dbReference type="PROSITE" id="PS50943"/>
    </source>
</evidence>
<sequence length="65" mass="7342">MKILANNVRKYRLQRNLAQEALANLVGIEFSQISRIERGVINTSISMIFALAKALEINPSQLIEE</sequence>
<organism evidence="5 6">
    <name type="scientific">Mucilaginibacter corticis</name>
    <dbReference type="NCBI Taxonomy" id="2597670"/>
    <lineage>
        <taxon>Bacteria</taxon>
        <taxon>Pseudomonadati</taxon>
        <taxon>Bacteroidota</taxon>
        <taxon>Sphingobacteriia</taxon>
        <taxon>Sphingobacteriales</taxon>
        <taxon>Sphingobacteriaceae</taxon>
        <taxon>Mucilaginibacter</taxon>
    </lineage>
</organism>
<dbReference type="SUPFAM" id="SSF47413">
    <property type="entry name" value="lambda repressor-like DNA-binding domains"/>
    <property type="match status" value="1"/>
</dbReference>
<keyword evidence="6" id="KW-1185">Reference proteome</keyword>